<dbReference type="InterPro" id="IPR013324">
    <property type="entry name" value="RNA_pol_sigma_r3/r4-like"/>
</dbReference>
<dbReference type="SUPFAM" id="SSF88659">
    <property type="entry name" value="Sigma3 and sigma4 domains of RNA polymerase sigma factors"/>
    <property type="match status" value="1"/>
</dbReference>
<dbReference type="SUPFAM" id="SSF88946">
    <property type="entry name" value="Sigma2 domain of RNA polymerase sigma factors"/>
    <property type="match status" value="1"/>
</dbReference>
<gene>
    <name evidence="6" type="ORF">ACFS25_28980</name>
</gene>
<evidence type="ECO:0000313" key="7">
    <source>
        <dbReference type="Proteomes" id="UP001597512"/>
    </source>
</evidence>
<dbReference type="EMBL" id="JBHUOM010000045">
    <property type="protein sequence ID" value="MFD2937837.1"/>
    <property type="molecule type" value="Genomic_DNA"/>
</dbReference>
<dbReference type="NCBIfam" id="TIGR02937">
    <property type="entry name" value="sigma70-ECF"/>
    <property type="match status" value="1"/>
</dbReference>
<dbReference type="Gene3D" id="1.10.1740.10">
    <property type="match status" value="1"/>
</dbReference>
<dbReference type="CDD" id="cd06171">
    <property type="entry name" value="Sigma70_r4"/>
    <property type="match status" value="1"/>
</dbReference>
<dbReference type="Pfam" id="PF08281">
    <property type="entry name" value="Sigma70_r4_2"/>
    <property type="match status" value="1"/>
</dbReference>
<dbReference type="Proteomes" id="UP001597512">
    <property type="component" value="Unassembled WGS sequence"/>
</dbReference>
<dbReference type="RefSeq" id="WP_381508286.1">
    <property type="nucleotide sequence ID" value="NZ_JBHUOM010000045.1"/>
</dbReference>
<dbReference type="PANTHER" id="PTHR43133:SF46">
    <property type="entry name" value="RNA POLYMERASE SIGMA-70 FACTOR ECF SUBFAMILY"/>
    <property type="match status" value="1"/>
</dbReference>
<keyword evidence="4" id="KW-0804">Transcription</keyword>
<comment type="similarity">
    <text evidence="1">Belongs to the sigma-70 factor family. ECF subfamily.</text>
</comment>
<dbReference type="PROSITE" id="PS00622">
    <property type="entry name" value="HTH_LUXR_1"/>
    <property type="match status" value="1"/>
</dbReference>
<dbReference type="InterPro" id="IPR014284">
    <property type="entry name" value="RNA_pol_sigma-70_dom"/>
</dbReference>
<dbReference type="InterPro" id="IPR013325">
    <property type="entry name" value="RNA_pol_sigma_r2"/>
</dbReference>
<dbReference type="InterPro" id="IPR013249">
    <property type="entry name" value="RNA_pol_sigma70_r4_t2"/>
</dbReference>
<dbReference type="NCBIfam" id="TIGR02985">
    <property type="entry name" value="Sig70_bacteroi1"/>
    <property type="match status" value="1"/>
</dbReference>
<dbReference type="Pfam" id="PF04542">
    <property type="entry name" value="Sigma70_r2"/>
    <property type="match status" value="1"/>
</dbReference>
<evidence type="ECO:0000256" key="2">
    <source>
        <dbReference type="ARBA" id="ARBA00023015"/>
    </source>
</evidence>
<keyword evidence="7" id="KW-1185">Reference proteome</keyword>
<dbReference type="Gene3D" id="1.10.10.10">
    <property type="entry name" value="Winged helix-like DNA-binding domain superfamily/Winged helix DNA-binding domain"/>
    <property type="match status" value="1"/>
</dbReference>
<dbReference type="InterPro" id="IPR014327">
    <property type="entry name" value="RNA_pol_sigma70_bacteroid"/>
</dbReference>
<dbReference type="InterPro" id="IPR039425">
    <property type="entry name" value="RNA_pol_sigma-70-like"/>
</dbReference>
<dbReference type="InterPro" id="IPR036388">
    <property type="entry name" value="WH-like_DNA-bd_sf"/>
</dbReference>
<comment type="caution">
    <text evidence="6">The sequence shown here is derived from an EMBL/GenBank/DDBJ whole genome shotgun (WGS) entry which is preliminary data.</text>
</comment>
<name>A0ABW6AT80_9BACT</name>
<dbReference type="InterPro" id="IPR000792">
    <property type="entry name" value="Tscrpt_reg_LuxR_C"/>
</dbReference>
<evidence type="ECO:0000256" key="1">
    <source>
        <dbReference type="ARBA" id="ARBA00010641"/>
    </source>
</evidence>
<keyword evidence="3" id="KW-0731">Sigma factor</keyword>
<organism evidence="6 7">
    <name type="scientific">Spirosoma flavum</name>
    <dbReference type="NCBI Taxonomy" id="2048557"/>
    <lineage>
        <taxon>Bacteria</taxon>
        <taxon>Pseudomonadati</taxon>
        <taxon>Bacteroidota</taxon>
        <taxon>Cytophagia</taxon>
        <taxon>Cytophagales</taxon>
        <taxon>Cytophagaceae</taxon>
        <taxon>Spirosoma</taxon>
    </lineage>
</organism>
<evidence type="ECO:0000256" key="3">
    <source>
        <dbReference type="ARBA" id="ARBA00023082"/>
    </source>
</evidence>
<evidence type="ECO:0000259" key="5">
    <source>
        <dbReference type="PROSITE" id="PS00622"/>
    </source>
</evidence>
<sequence>MSLTTQLEQQWLRQLRLGDEQAFRAIYGHFWEELLGFAYKKTGSLPVAEDLVQDLFISLWLKRDSLLISQSLKAYLFAILKYQVIDYIRANISRQNYLSSLKLAMQTSTSGDEVASNEIHELVQQSAQAMPERMRLIFEMSRYQGYSNEEIAQQLNLSEQTVRNQISSALKRIRTNLSDYLPMLYLVFGFFKN</sequence>
<dbReference type="PANTHER" id="PTHR43133">
    <property type="entry name" value="RNA POLYMERASE ECF-TYPE SIGMA FACTO"/>
    <property type="match status" value="1"/>
</dbReference>
<reference evidence="7" key="1">
    <citation type="journal article" date="2019" name="Int. J. Syst. Evol. Microbiol.">
        <title>The Global Catalogue of Microorganisms (GCM) 10K type strain sequencing project: providing services to taxonomists for standard genome sequencing and annotation.</title>
        <authorList>
            <consortium name="The Broad Institute Genomics Platform"/>
            <consortium name="The Broad Institute Genome Sequencing Center for Infectious Disease"/>
            <person name="Wu L."/>
            <person name="Ma J."/>
        </authorList>
    </citation>
    <scope>NUCLEOTIDE SEQUENCE [LARGE SCALE GENOMIC DNA]</scope>
    <source>
        <strain evidence="7">KCTC 52490</strain>
    </source>
</reference>
<protein>
    <submittedName>
        <fullName evidence="6">RNA polymerase sigma factor</fullName>
    </submittedName>
</protein>
<accession>A0ABW6AT80</accession>
<keyword evidence="2" id="KW-0805">Transcription regulation</keyword>
<feature type="domain" description="HTH luxR-type" evidence="5">
    <location>
        <begin position="145"/>
        <end position="172"/>
    </location>
</feature>
<evidence type="ECO:0000313" key="6">
    <source>
        <dbReference type="EMBL" id="MFD2937837.1"/>
    </source>
</evidence>
<dbReference type="InterPro" id="IPR007627">
    <property type="entry name" value="RNA_pol_sigma70_r2"/>
</dbReference>
<proteinExistence type="inferred from homology"/>
<evidence type="ECO:0000256" key="4">
    <source>
        <dbReference type="ARBA" id="ARBA00023163"/>
    </source>
</evidence>